<reference evidence="2 3" key="1">
    <citation type="journal article" date="2019" name="Proc. Natl. Acad. Sci. U.S.A.">
        <title>Exaggeration and cooption of innate immunity for social defense.</title>
        <authorList>
            <person name="Kutsukake M."/>
            <person name="Moriyama M."/>
            <person name="Shigenobu S."/>
            <person name="Meng X.-Y."/>
            <person name="Nikoh N."/>
            <person name="Noda C."/>
            <person name="Kobayashi S."/>
            <person name="Fukatsu T."/>
        </authorList>
    </citation>
    <scope>NUCLEOTIDE SEQUENCE [LARGE SCALE GENOMIC DNA]</scope>
    <source>
        <strain evidence="2 3">Nmo</strain>
    </source>
</reference>
<dbReference type="InterPro" id="IPR006175">
    <property type="entry name" value="YjgF/YER057c/UK114"/>
</dbReference>
<protein>
    <submittedName>
        <fullName evidence="2">Putative translation initiation inhibitor</fullName>
    </submittedName>
</protein>
<dbReference type="PANTHER" id="PTHR11803">
    <property type="entry name" value="2-IMINOBUTANOATE/2-IMINOPROPANOATE DEAMINASE RIDA"/>
    <property type="match status" value="1"/>
</dbReference>
<dbReference type="AlphaFoldDB" id="A0A455TAE9"/>
<dbReference type="PROSITE" id="PS01094">
    <property type="entry name" value="UPF0076"/>
    <property type="match status" value="1"/>
</dbReference>
<dbReference type="GO" id="GO:0019239">
    <property type="term" value="F:deaminase activity"/>
    <property type="evidence" value="ECO:0007669"/>
    <property type="project" value="TreeGrafter"/>
</dbReference>
<comment type="similarity">
    <text evidence="1">Belongs to the RutC family.</text>
</comment>
<dbReference type="InterPro" id="IPR035959">
    <property type="entry name" value="RutC-like_sf"/>
</dbReference>
<dbReference type="CDD" id="cd00448">
    <property type="entry name" value="YjgF_YER057c_UK114_family"/>
    <property type="match status" value="1"/>
</dbReference>
<dbReference type="EMBL" id="AP019379">
    <property type="protein sequence ID" value="BBI01292.1"/>
    <property type="molecule type" value="Genomic_DNA"/>
</dbReference>
<evidence type="ECO:0000313" key="2">
    <source>
        <dbReference type="EMBL" id="BBI01292.1"/>
    </source>
</evidence>
<organism evidence="2 3">
    <name type="scientific">Buchnera aphidicola</name>
    <name type="common">Nipponaphis monzeni</name>
    <dbReference type="NCBI Taxonomy" id="2495405"/>
    <lineage>
        <taxon>Bacteria</taxon>
        <taxon>Pseudomonadati</taxon>
        <taxon>Pseudomonadota</taxon>
        <taxon>Gammaproteobacteria</taxon>
        <taxon>Enterobacterales</taxon>
        <taxon>Erwiniaceae</taxon>
        <taxon>Buchnera</taxon>
    </lineage>
</organism>
<sequence length="140" mass="15897">MYTIKNFIKNKKIMITILHTKQAPNPIGPYNQGLKKNDFVITSGQIPIDTVSGEIPISIIEQTKLALEHIKSIVESSGLKINNIIKMTLYVINISDIEKINYVYKKFFLQHKSIFPARSCVEVSRLPKDVKIEIDAIAIK</sequence>
<dbReference type="FunFam" id="3.30.1330.40:FF:000001">
    <property type="entry name" value="L-PSP family endoribonuclease"/>
    <property type="match status" value="1"/>
</dbReference>
<dbReference type="SUPFAM" id="SSF55298">
    <property type="entry name" value="YjgF-like"/>
    <property type="match status" value="1"/>
</dbReference>
<dbReference type="InterPro" id="IPR019897">
    <property type="entry name" value="RidA_CS"/>
</dbReference>
<evidence type="ECO:0000313" key="3">
    <source>
        <dbReference type="Proteomes" id="UP000317544"/>
    </source>
</evidence>
<dbReference type="Pfam" id="PF01042">
    <property type="entry name" value="Ribonuc_L-PSP"/>
    <property type="match status" value="1"/>
</dbReference>
<accession>A0A455TAE9</accession>
<gene>
    <name evidence="2" type="primary">yjgF</name>
    <name evidence="2" type="ORF">BUCNMO_287</name>
</gene>
<dbReference type="Proteomes" id="UP000317544">
    <property type="component" value="Chromosome"/>
</dbReference>
<dbReference type="Gene3D" id="3.30.1330.40">
    <property type="entry name" value="RutC-like"/>
    <property type="match status" value="1"/>
</dbReference>
<evidence type="ECO:0000256" key="1">
    <source>
        <dbReference type="ARBA" id="ARBA00010552"/>
    </source>
</evidence>
<keyword evidence="3" id="KW-1185">Reference proteome</keyword>
<dbReference type="NCBIfam" id="TIGR00004">
    <property type="entry name" value="Rid family detoxifying hydrolase"/>
    <property type="match status" value="1"/>
</dbReference>
<dbReference type="PANTHER" id="PTHR11803:SF39">
    <property type="entry name" value="2-IMINOBUTANOATE_2-IMINOPROPANOATE DEAMINASE"/>
    <property type="match status" value="1"/>
</dbReference>
<dbReference type="InterPro" id="IPR006056">
    <property type="entry name" value="RidA"/>
</dbReference>
<name>A0A455TAE9_9GAMM</name>
<proteinExistence type="inferred from homology"/>
<dbReference type="GO" id="GO:0005829">
    <property type="term" value="C:cytosol"/>
    <property type="evidence" value="ECO:0007669"/>
    <property type="project" value="TreeGrafter"/>
</dbReference>